<dbReference type="HOGENOM" id="CLU_843153_0_0_1"/>
<evidence type="ECO:0000313" key="4">
    <source>
        <dbReference type="Proteomes" id="UP000013827"/>
    </source>
</evidence>
<keyword evidence="2" id="KW-0812">Transmembrane</keyword>
<evidence type="ECO:0000313" key="3">
    <source>
        <dbReference type="EnsemblProtists" id="EOD20008"/>
    </source>
</evidence>
<feature type="transmembrane region" description="Helical" evidence="2">
    <location>
        <begin position="78"/>
        <end position="99"/>
    </location>
</feature>
<dbReference type="eggNOG" id="ENOG502RGAJ">
    <property type="taxonomic scope" value="Eukaryota"/>
</dbReference>
<organism evidence="3 4">
    <name type="scientific">Emiliania huxleyi (strain CCMP1516)</name>
    <dbReference type="NCBI Taxonomy" id="280463"/>
    <lineage>
        <taxon>Eukaryota</taxon>
        <taxon>Haptista</taxon>
        <taxon>Haptophyta</taxon>
        <taxon>Prymnesiophyceae</taxon>
        <taxon>Isochrysidales</taxon>
        <taxon>Noelaerhabdaceae</taxon>
        <taxon>Emiliania</taxon>
    </lineage>
</organism>
<keyword evidence="4" id="KW-1185">Reference proteome</keyword>
<feature type="transmembrane region" description="Helical" evidence="2">
    <location>
        <begin position="120"/>
        <end position="139"/>
    </location>
</feature>
<reference evidence="3" key="2">
    <citation type="submission" date="2024-10" db="UniProtKB">
        <authorList>
            <consortium name="EnsemblProtists"/>
        </authorList>
    </citation>
    <scope>IDENTIFICATION</scope>
</reference>
<dbReference type="Proteomes" id="UP000013827">
    <property type="component" value="Unassembled WGS sequence"/>
</dbReference>
<dbReference type="OMA" id="QNARNTH"/>
<reference evidence="4" key="1">
    <citation type="journal article" date="2013" name="Nature">
        <title>Pan genome of the phytoplankton Emiliania underpins its global distribution.</title>
        <authorList>
            <person name="Read B.A."/>
            <person name="Kegel J."/>
            <person name="Klute M.J."/>
            <person name="Kuo A."/>
            <person name="Lefebvre S.C."/>
            <person name="Maumus F."/>
            <person name="Mayer C."/>
            <person name="Miller J."/>
            <person name="Monier A."/>
            <person name="Salamov A."/>
            <person name="Young J."/>
            <person name="Aguilar M."/>
            <person name="Claverie J.M."/>
            <person name="Frickenhaus S."/>
            <person name="Gonzalez K."/>
            <person name="Herman E.K."/>
            <person name="Lin Y.C."/>
            <person name="Napier J."/>
            <person name="Ogata H."/>
            <person name="Sarno A.F."/>
            <person name="Shmutz J."/>
            <person name="Schroeder D."/>
            <person name="de Vargas C."/>
            <person name="Verret F."/>
            <person name="von Dassow P."/>
            <person name="Valentin K."/>
            <person name="Van de Peer Y."/>
            <person name="Wheeler G."/>
            <person name="Dacks J.B."/>
            <person name="Delwiche C.F."/>
            <person name="Dyhrman S.T."/>
            <person name="Glockner G."/>
            <person name="John U."/>
            <person name="Richards T."/>
            <person name="Worden A.Z."/>
            <person name="Zhang X."/>
            <person name="Grigoriev I.V."/>
            <person name="Allen A.E."/>
            <person name="Bidle K."/>
            <person name="Borodovsky M."/>
            <person name="Bowler C."/>
            <person name="Brownlee C."/>
            <person name="Cock J.M."/>
            <person name="Elias M."/>
            <person name="Gladyshev V.N."/>
            <person name="Groth M."/>
            <person name="Guda C."/>
            <person name="Hadaegh A."/>
            <person name="Iglesias-Rodriguez M.D."/>
            <person name="Jenkins J."/>
            <person name="Jones B.M."/>
            <person name="Lawson T."/>
            <person name="Leese F."/>
            <person name="Lindquist E."/>
            <person name="Lobanov A."/>
            <person name="Lomsadze A."/>
            <person name="Malik S.B."/>
            <person name="Marsh M.E."/>
            <person name="Mackinder L."/>
            <person name="Mock T."/>
            <person name="Mueller-Roeber B."/>
            <person name="Pagarete A."/>
            <person name="Parker M."/>
            <person name="Probert I."/>
            <person name="Quesneville H."/>
            <person name="Raines C."/>
            <person name="Rensing S.A."/>
            <person name="Riano-Pachon D.M."/>
            <person name="Richier S."/>
            <person name="Rokitta S."/>
            <person name="Shiraiwa Y."/>
            <person name="Soanes D.M."/>
            <person name="van der Giezen M."/>
            <person name="Wahlund T.M."/>
            <person name="Williams B."/>
            <person name="Wilson W."/>
            <person name="Wolfe G."/>
            <person name="Wurch L.L."/>
        </authorList>
    </citation>
    <scope>NUCLEOTIDE SEQUENCE</scope>
</reference>
<keyword evidence="2" id="KW-1133">Transmembrane helix</keyword>
<dbReference type="GeneID" id="17265506"/>
<dbReference type="PaxDb" id="2903-EOD20008"/>
<feature type="transmembrane region" description="Helical" evidence="2">
    <location>
        <begin position="235"/>
        <end position="255"/>
    </location>
</feature>
<feature type="transmembrane region" description="Helical" evidence="2">
    <location>
        <begin position="270"/>
        <end position="294"/>
    </location>
</feature>
<dbReference type="EnsemblProtists" id="EOD20008">
    <property type="protein sequence ID" value="EOD20008"/>
    <property type="gene ID" value="EMIHUDRAFT_355256"/>
</dbReference>
<accession>A0A0D3J923</accession>
<evidence type="ECO:0000256" key="2">
    <source>
        <dbReference type="SAM" id="Phobius"/>
    </source>
</evidence>
<dbReference type="KEGG" id="ehx:EMIHUDRAFT_355256"/>
<sequence>MQRICSKQRLDELRTSSRDSLPYPVDEPPLVQKCRAPGYSGGELNLQPSLWFMAAICCFSASATAFLEAYVLSASGHLAVFLVGGYVVFSSYFVCDYVMMRVSTSYAAIPDAKKFYVLSNLVKAAVLLSYTPVAARTLYLGMVNDEWRTTSIRNLGVLYAIPDTVSLLLVERMALTTRIHHLCVIVFMVINLFNDYSERNVWRALVVYAVFSTFAYLVNLLLASRFLAVHPSLSYWLSAGALVIYTSCLAANWAWQVHYLTGLWVDTRAYSILAYVGVILLVVWDDVVLVKWLVGNLRGGGTKSASAQQQQQQQQKRASGAAPAGKEKPA</sequence>
<dbReference type="RefSeq" id="XP_005772437.1">
    <property type="nucleotide sequence ID" value="XM_005772380.1"/>
</dbReference>
<proteinExistence type="predicted"/>
<feature type="region of interest" description="Disordered" evidence="1">
    <location>
        <begin position="302"/>
        <end position="330"/>
    </location>
</feature>
<evidence type="ECO:0008006" key="5">
    <source>
        <dbReference type="Google" id="ProtNLM"/>
    </source>
</evidence>
<name>A0A0D3J923_EMIH1</name>
<dbReference type="AlphaFoldDB" id="A0A0D3J923"/>
<keyword evidence="2" id="KW-0472">Membrane</keyword>
<protein>
    <recommendedName>
        <fullName evidence="5">TLC domain-containing protein</fullName>
    </recommendedName>
</protein>
<feature type="transmembrane region" description="Helical" evidence="2">
    <location>
        <begin position="50"/>
        <end position="72"/>
    </location>
</feature>
<evidence type="ECO:0000256" key="1">
    <source>
        <dbReference type="SAM" id="MobiDB-lite"/>
    </source>
</evidence>
<feature type="transmembrane region" description="Helical" evidence="2">
    <location>
        <begin position="205"/>
        <end position="223"/>
    </location>
</feature>